<comment type="caution">
    <text evidence="1">The sequence shown here is derived from an EMBL/GenBank/DDBJ whole genome shotgun (WGS) entry which is preliminary data.</text>
</comment>
<proteinExistence type="predicted"/>
<dbReference type="AlphaFoldDB" id="A0A3M5QXP6"/>
<gene>
    <name evidence="1" type="ORF">ALP36_101803</name>
</gene>
<evidence type="ECO:0000313" key="2">
    <source>
        <dbReference type="Proteomes" id="UP000274212"/>
    </source>
</evidence>
<dbReference type="Proteomes" id="UP000274212">
    <property type="component" value="Unassembled WGS sequence"/>
</dbReference>
<sequence length="47" mass="5469">MGDGATGKAMFYKRHKNKNPQRVSDEGFWNLILTMTYSHMEKPHTTI</sequence>
<feature type="non-terminal residue" evidence="1">
    <location>
        <position position="47"/>
    </location>
</feature>
<accession>A0A3M5QXP6</accession>
<dbReference type="EMBL" id="RBTT01000444">
    <property type="protein sequence ID" value="RMU01589.1"/>
    <property type="molecule type" value="Genomic_DNA"/>
</dbReference>
<name>A0A3M5QXP6_9PSED</name>
<reference evidence="1 2" key="1">
    <citation type="submission" date="2018-08" db="EMBL/GenBank/DDBJ databases">
        <title>Recombination of ecologically and evolutionarily significant loci maintains genetic cohesion in the Pseudomonas syringae species complex.</title>
        <authorList>
            <person name="Dillon M."/>
            <person name="Thakur S."/>
            <person name="Almeida R.N.D."/>
            <person name="Weir B.S."/>
            <person name="Guttman D.S."/>
        </authorList>
    </citation>
    <scope>NUCLEOTIDE SEQUENCE [LARGE SCALE GENOMIC DNA]</scope>
    <source>
        <strain evidence="1 2">ICMP 9829</strain>
    </source>
</reference>
<evidence type="ECO:0000313" key="1">
    <source>
        <dbReference type="EMBL" id="RMU01589.1"/>
    </source>
</evidence>
<protein>
    <submittedName>
        <fullName evidence="1">Uncharacterized protein</fullName>
    </submittedName>
</protein>
<organism evidence="1 2">
    <name type="scientific">Pseudomonas syringae pv. coriandricola</name>
    <dbReference type="NCBI Taxonomy" id="264453"/>
    <lineage>
        <taxon>Bacteria</taxon>
        <taxon>Pseudomonadati</taxon>
        <taxon>Pseudomonadota</taxon>
        <taxon>Gammaproteobacteria</taxon>
        <taxon>Pseudomonadales</taxon>
        <taxon>Pseudomonadaceae</taxon>
        <taxon>Pseudomonas</taxon>
    </lineage>
</organism>